<dbReference type="RefSeq" id="WP_137448364.1">
    <property type="nucleotide sequence ID" value="NZ_SZZH01000001.1"/>
</dbReference>
<protein>
    <submittedName>
        <fullName evidence="2">TIGR02569 family protein</fullName>
    </submittedName>
</protein>
<evidence type="ECO:0000313" key="2">
    <source>
        <dbReference type="EMBL" id="TKV61061.1"/>
    </source>
</evidence>
<dbReference type="AlphaFoldDB" id="A0A4U6QL44"/>
<proteinExistence type="predicted"/>
<evidence type="ECO:0000313" key="3">
    <source>
        <dbReference type="Proteomes" id="UP000306985"/>
    </source>
</evidence>
<dbReference type="InterPro" id="IPR013402">
    <property type="entry name" value="CHP02569"/>
</dbReference>
<feature type="region of interest" description="Disordered" evidence="1">
    <location>
        <begin position="1"/>
        <end position="26"/>
    </location>
</feature>
<name>A0A4U6QL44_9ACTN</name>
<evidence type="ECO:0000256" key="1">
    <source>
        <dbReference type="SAM" id="MobiDB-lite"/>
    </source>
</evidence>
<keyword evidence="3" id="KW-1185">Reference proteome</keyword>
<accession>A0A4U6QL44</accession>
<comment type="caution">
    <text evidence="2">The sequence shown here is derived from an EMBL/GenBank/DDBJ whole genome shotgun (WGS) entry which is preliminary data.</text>
</comment>
<dbReference type="EMBL" id="SZZH01000001">
    <property type="protein sequence ID" value="TKV61061.1"/>
    <property type="molecule type" value="Genomic_DNA"/>
</dbReference>
<dbReference type="OrthoDB" id="4427130at2"/>
<sequence>MTAAAAGPPDHVRAGFGVSSSSAEPLRARIEETGSTEATAEHPRTWKLGDLVLQRVDDSGRAAWLASGIEQVQTTGVRLARPVRSSDGRWVLSGWSASRFVAGTPAARPHDIIIAGEAFHRGVAGLAEPRVLRARLDPVGWADRLAWGELSPAERSLHPIDQGEVARRIGDLEAGRTDVSLPSQLIHAELRRGVLFAGDALPAVVDIEPFWRPSVWASAIVVVDSIVSDGAPTEVLGLGERYGQWRELVRRALLFRLALAVCGPTPEPAALVPLLVAVDRLGPALG</sequence>
<reference evidence="2 3" key="1">
    <citation type="submission" date="2019-05" db="EMBL/GenBank/DDBJ databases">
        <title>Nakamurella sp. N5BH11, whole genome shotgun sequence.</title>
        <authorList>
            <person name="Tuo L."/>
        </authorList>
    </citation>
    <scope>NUCLEOTIDE SEQUENCE [LARGE SCALE GENOMIC DNA]</scope>
    <source>
        <strain evidence="2 3">N5BH11</strain>
    </source>
</reference>
<gene>
    <name evidence="2" type="ORF">FDO65_05285</name>
</gene>
<dbReference type="NCBIfam" id="TIGR02569">
    <property type="entry name" value="TIGR02569_actnb"/>
    <property type="match status" value="1"/>
</dbReference>
<organism evidence="2 3">
    <name type="scientific">Nakamurella flava</name>
    <dbReference type="NCBI Taxonomy" id="2576308"/>
    <lineage>
        <taxon>Bacteria</taxon>
        <taxon>Bacillati</taxon>
        <taxon>Actinomycetota</taxon>
        <taxon>Actinomycetes</taxon>
        <taxon>Nakamurellales</taxon>
        <taxon>Nakamurellaceae</taxon>
        <taxon>Nakamurella</taxon>
    </lineage>
</organism>
<dbReference type="Proteomes" id="UP000306985">
    <property type="component" value="Unassembled WGS sequence"/>
</dbReference>